<dbReference type="OMA" id="WPGFAFF"/>
<dbReference type="InterPro" id="IPR036259">
    <property type="entry name" value="MFS_trans_sf"/>
</dbReference>
<organism evidence="6 7">
    <name type="scientific">Romanomermis culicivorax</name>
    <name type="common">Nematode worm</name>
    <dbReference type="NCBI Taxonomy" id="13658"/>
    <lineage>
        <taxon>Eukaryota</taxon>
        <taxon>Metazoa</taxon>
        <taxon>Ecdysozoa</taxon>
        <taxon>Nematoda</taxon>
        <taxon>Enoplea</taxon>
        <taxon>Dorylaimia</taxon>
        <taxon>Mermithida</taxon>
        <taxon>Mermithoidea</taxon>
        <taxon>Mermithidae</taxon>
        <taxon>Romanomermis</taxon>
    </lineage>
</organism>
<accession>A0A915I9L9</accession>
<comment type="subcellular location">
    <subcellularLocation>
        <location evidence="1">Membrane</location>
        <topology evidence="1">Multi-pass membrane protein</topology>
    </subcellularLocation>
</comment>
<feature type="transmembrane region" description="Helical" evidence="5">
    <location>
        <begin position="12"/>
        <end position="32"/>
    </location>
</feature>
<keyword evidence="2 5" id="KW-0812">Transmembrane</keyword>
<dbReference type="Proteomes" id="UP000887565">
    <property type="component" value="Unplaced"/>
</dbReference>
<evidence type="ECO:0000313" key="6">
    <source>
        <dbReference type="Proteomes" id="UP000887565"/>
    </source>
</evidence>
<feature type="transmembrane region" description="Helical" evidence="5">
    <location>
        <begin position="100"/>
        <end position="119"/>
    </location>
</feature>
<feature type="transmembrane region" description="Helical" evidence="5">
    <location>
        <begin position="397"/>
        <end position="416"/>
    </location>
</feature>
<feature type="transmembrane region" description="Helical" evidence="5">
    <location>
        <begin position="125"/>
        <end position="151"/>
    </location>
</feature>
<feature type="transmembrane region" description="Helical" evidence="5">
    <location>
        <begin position="312"/>
        <end position="332"/>
    </location>
</feature>
<evidence type="ECO:0000256" key="5">
    <source>
        <dbReference type="SAM" id="Phobius"/>
    </source>
</evidence>
<evidence type="ECO:0000313" key="7">
    <source>
        <dbReference type="WBParaSite" id="nRc.2.0.1.t10874-RA"/>
    </source>
</evidence>
<dbReference type="AlphaFoldDB" id="A0A915I9L9"/>
<dbReference type="PANTHER" id="PTHR23507:SF1">
    <property type="entry name" value="FI18259P1-RELATED"/>
    <property type="match status" value="1"/>
</dbReference>
<evidence type="ECO:0000256" key="4">
    <source>
        <dbReference type="ARBA" id="ARBA00023136"/>
    </source>
</evidence>
<evidence type="ECO:0000256" key="2">
    <source>
        <dbReference type="ARBA" id="ARBA00022692"/>
    </source>
</evidence>
<feature type="transmembrane region" description="Helical" evidence="5">
    <location>
        <begin position="163"/>
        <end position="187"/>
    </location>
</feature>
<dbReference type="PANTHER" id="PTHR23507">
    <property type="entry name" value="ZGC:174356"/>
    <property type="match status" value="1"/>
</dbReference>
<evidence type="ECO:0000256" key="1">
    <source>
        <dbReference type="ARBA" id="ARBA00004141"/>
    </source>
</evidence>
<dbReference type="SUPFAM" id="SSF103473">
    <property type="entry name" value="MFS general substrate transporter"/>
    <property type="match status" value="1"/>
</dbReference>
<dbReference type="Gene3D" id="1.20.1250.20">
    <property type="entry name" value="MFS general substrate transporter like domains"/>
    <property type="match status" value="1"/>
</dbReference>
<sequence>MSSISIKYRPEPTIFLASVGVGVNIALCQALITYRLCAEKLNIFETTCFGQASISDRYEIEVQASQYGVYAQIASSVPALISCVNLSVWSDINGRKPPILLTLFGLAIQNIFFIAVSTFSFLPLWLILVGNAICGCLGHCLMLFSCCFSMITDIVKDQKKLTIELGLASSLIFAGIVCGSLLSKLVVEIMPPGANYFNYAFLLSVLSIFLAFLYAVVILSDSKSTSANSTMKKTEPGDQNVEKKAPAYAIVQCLNVILKPRPNNTRCLLITTSICFLIAFSCDIGMVGLQFLYLSNEPFLFDAAAYSEQLSIQTSASALGLFFIPFLFKGIFNITNDLWLIFVGVLVSMAKSFFFAFAYNYCMILIFSMSYFGSSVLLTGFRAFCSKLVEDHETGKCIGRLFAILSSLELLAPLLSGASFNVLYSYTVAYFAGLTWIVAGIVLLFVLIILWFVHVDMSKRLMIVDDDQVAIMNSVDS</sequence>
<keyword evidence="6" id="KW-1185">Reference proteome</keyword>
<reference evidence="7" key="1">
    <citation type="submission" date="2022-11" db="UniProtKB">
        <authorList>
            <consortium name="WormBaseParasite"/>
        </authorList>
    </citation>
    <scope>IDENTIFICATION</scope>
</reference>
<feature type="transmembrane region" description="Helical" evidence="5">
    <location>
        <begin position="364"/>
        <end position="385"/>
    </location>
</feature>
<evidence type="ECO:0000256" key="3">
    <source>
        <dbReference type="ARBA" id="ARBA00022989"/>
    </source>
</evidence>
<dbReference type="InterPro" id="IPR011701">
    <property type="entry name" value="MFS"/>
</dbReference>
<keyword evidence="3 5" id="KW-1133">Transmembrane helix</keyword>
<keyword evidence="4 5" id="KW-0472">Membrane</keyword>
<feature type="transmembrane region" description="Helical" evidence="5">
    <location>
        <begin position="428"/>
        <end position="453"/>
    </location>
</feature>
<dbReference type="GO" id="GO:0022857">
    <property type="term" value="F:transmembrane transporter activity"/>
    <property type="evidence" value="ECO:0007669"/>
    <property type="project" value="InterPro"/>
</dbReference>
<dbReference type="GO" id="GO:0016020">
    <property type="term" value="C:membrane"/>
    <property type="evidence" value="ECO:0007669"/>
    <property type="project" value="UniProtKB-SubCell"/>
</dbReference>
<feature type="transmembrane region" description="Helical" evidence="5">
    <location>
        <begin position="339"/>
        <end position="358"/>
    </location>
</feature>
<dbReference type="WBParaSite" id="nRc.2.0.1.t10874-RA">
    <property type="protein sequence ID" value="nRc.2.0.1.t10874-RA"/>
    <property type="gene ID" value="nRc.2.0.1.g10874"/>
</dbReference>
<name>A0A915I9L9_ROMCU</name>
<feature type="transmembrane region" description="Helical" evidence="5">
    <location>
        <begin position="199"/>
        <end position="219"/>
    </location>
</feature>
<protein>
    <submittedName>
        <fullName evidence="7">Proton-coupled folate transporter</fullName>
    </submittedName>
</protein>
<dbReference type="Pfam" id="PF07690">
    <property type="entry name" value="MFS_1"/>
    <property type="match status" value="1"/>
</dbReference>
<feature type="transmembrane region" description="Helical" evidence="5">
    <location>
        <begin position="267"/>
        <end position="292"/>
    </location>
</feature>
<proteinExistence type="predicted"/>